<organism evidence="9 10">
    <name type="scientific">Butyrivibrio hungatei</name>
    <dbReference type="NCBI Taxonomy" id="185008"/>
    <lineage>
        <taxon>Bacteria</taxon>
        <taxon>Bacillati</taxon>
        <taxon>Bacillota</taxon>
        <taxon>Clostridia</taxon>
        <taxon>Lachnospirales</taxon>
        <taxon>Lachnospiraceae</taxon>
        <taxon>Butyrivibrio</taxon>
    </lineage>
</organism>
<keyword evidence="3" id="KW-1003">Cell membrane</keyword>
<accession>A0A1D9P4N1</accession>
<sequence length="299" mass="33810">MNENEYKVRKPVSDVIFEIFVVLFLAIFVVVTLYPVLNTVALSFNDGIDAVRGGIYLIPRKFSMKNYQTVFAMQNIWVGAKITVLRTVIATVTSLFANALLAFVVSRKRFLFKSQLSLFWVITMYVNGGMIPVFLLYKNLGLTGTFHVYWIPGMISAFNMLVMRTYMEGIPESLEESAQLDGAGYWVIFKDIISPLSKPVYATVALFIAVWQWNSWFDAMLYNRMKTEYTTLQYELMKLLSSVMQQSGSAENAKNGANTITPITIRAAVTVATMLPIVCLYPFLQRYFVTGLTIGGVKE</sequence>
<comment type="subcellular location">
    <subcellularLocation>
        <location evidence="1">Cell membrane</location>
        <topology evidence="1">Multi-pass membrane protein</topology>
    </subcellularLocation>
</comment>
<dbReference type="Gene3D" id="1.10.3720.10">
    <property type="entry name" value="MetI-like"/>
    <property type="match status" value="1"/>
</dbReference>
<dbReference type="EMBL" id="CP017831">
    <property type="protein sequence ID" value="AOZ97566.1"/>
    <property type="molecule type" value="Genomic_DNA"/>
</dbReference>
<evidence type="ECO:0000256" key="7">
    <source>
        <dbReference type="SAM" id="Phobius"/>
    </source>
</evidence>
<name>A0A1D9P4N1_9FIRM</name>
<dbReference type="PROSITE" id="PS50928">
    <property type="entry name" value="ABC_TM1"/>
    <property type="match status" value="1"/>
</dbReference>
<feature type="domain" description="ABC transmembrane type-1" evidence="8">
    <location>
        <begin position="80"/>
        <end position="284"/>
    </location>
</feature>
<feature type="transmembrane region" description="Helical" evidence="7">
    <location>
        <begin position="263"/>
        <end position="284"/>
    </location>
</feature>
<evidence type="ECO:0000259" key="8">
    <source>
        <dbReference type="PROSITE" id="PS50928"/>
    </source>
</evidence>
<evidence type="ECO:0000256" key="3">
    <source>
        <dbReference type="ARBA" id="ARBA00022475"/>
    </source>
</evidence>
<evidence type="ECO:0000256" key="2">
    <source>
        <dbReference type="ARBA" id="ARBA00022448"/>
    </source>
</evidence>
<dbReference type="GO" id="GO:0055085">
    <property type="term" value="P:transmembrane transport"/>
    <property type="evidence" value="ECO:0007669"/>
    <property type="project" value="InterPro"/>
</dbReference>
<gene>
    <name evidence="9" type="ORF">bhn_I2534</name>
</gene>
<dbReference type="PANTHER" id="PTHR43744:SF9">
    <property type="entry name" value="POLYGALACTURONAN_RHAMNOGALACTURONAN TRANSPORT SYSTEM PERMEASE PROTEIN YTCP"/>
    <property type="match status" value="1"/>
</dbReference>
<evidence type="ECO:0000256" key="5">
    <source>
        <dbReference type="ARBA" id="ARBA00022989"/>
    </source>
</evidence>
<dbReference type="InterPro" id="IPR035906">
    <property type="entry name" value="MetI-like_sf"/>
</dbReference>
<evidence type="ECO:0000313" key="9">
    <source>
        <dbReference type="EMBL" id="AOZ97566.1"/>
    </source>
</evidence>
<dbReference type="GO" id="GO:0005886">
    <property type="term" value="C:plasma membrane"/>
    <property type="evidence" value="ECO:0007669"/>
    <property type="project" value="UniProtKB-SubCell"/>
</dbReference>
<dbReference type="Proteomes" id="UP000179284">
    <property type="component" value="Chromosome I"/>
</dbReference>
<dbReference type="KEGG" id="bhu:bhn_I2534"/>
<keyword evidence="5 7" id="KW-1133">Transmembrane helix</keyword>
<dbReference type="PANTHER" id="PTHR43744">
    <property type="entry name" value="ABC TRANSPORTER PERMEASE PROTEIN MG189-RELATED-RELATED"/>
    <property type="match status" value="1"/>
</dbReference>
<protein>
    <submittedName>
        <fullName evidence="9">Sugar ABC transporter permease protein</fullName>
    </submittedName>
</protein>
<keyword evidence="4 7" id="KW-0812">Transmembrane</keyword>
<dbReference type="CDD" id="cd06261">
    <property type="entry name" value="TM_PBP2"/>
    <property type="match status" value="1"/>
</dbReference>
<evidence type="ECO:0000256" key="1">
    <source>
        <dbReference type="ARBA" id="ARBA00004651"/>
    </source>
</evidence>
<proteinExistence type="predicted"/>
<feature type="transmembrane region" description="Helical" evidence="7">
    <location>
        <begin position="149"/>
        <end position="167"/>
    </location>
</feature>
<dbReference type="SUPFAM" id="SSF161098">
    <property type="entry name" value="MetI-like"/>
    <property type="match status" value="1"/>
</dbReference>
<keyword evidence="2" id="KW-0813">Transport</keyword>
<feature type="transmembrane region" description="Helical" evidence="7">
    <location>
        <begin position="15"/>
        <end position="37"/>
    </location>
</feature>
<evidence type="ECO:0000256" key="4">
    <source>
        <dbReference type="ARBA" id="ARBA00022692"/>
    </source>
</evidence>
<dbReference type="RefSeq" id="WP_071177155.1">
    <property type="nucleotide sequence ID" value="NZ_CP017831.1"/>
</dbReference>
<feature type="transmembrane region" description="Helical" evidence="7">
    <location>
        <begin position="117"/>
        <end position="137"/>
    </location>
</feature>
<feature type="transmembrane region" description="Helical" evidence="7">
    <location>
        <begin position="200"/>
        <end position="217"/>
    </location>
</feature>
<dbReference type="InterPro" id="IPR000515">
    <property type="entry name" value="MetI-like"/>
</dbReference>
<reference evidence="10" key="1">
    <citation type="submission" date="2016-10" db="EMBL/GenBank/DDBJ databases">
        <title>The complete genome sequence of the rumen bacterium Butyrivibrio hungatei MB2003.</title>
        <authorList>
            <person name="Palevich N."/>
            <person name="Kelly W.J."/>
            <person name="Leahy S.C."/>
            <person name="Altermann E."/>
            <person name="Rakonjac J."/>
            <person name="Attwood G.T."/>
        </authorList>
    </citation>
    <scope>NUCLEOTIDE SEQUENCE [LARGE SCALE GENOMIC DNA]</scope>
    <source>
        <strain evidence="10">MB2003</strain>
    </source>
</reference>
<keyword evidence="10" id="KW-1185">Reference proteome</keyword>
<dbReference type="OrthoDB" id="157184at2"/>
<feature type="transmembrane region" description="Helical" evidence="7">
    <location>
        <begin position="83"/>
        <end position="105"/>
    </location>
</feature>
<keyword evidence="6 7" id="KW-0472">Membrane</keyword>
<dbReference type="AlphaFoldDB" id="A0A1D9P4N1"/>
<evidence type="ECO:0000256" key="6">
    <source>
        <dbReference type="ARBA" id="ARBA00023136"/>
    </source>
</evidence>
<evidence type="ECO:0000313" key="10">
    <source>
        <dbReference type="Proteomes" id="UP000179284"/>
    </source>
</evidence>